<name>A0A2U2PGM9_9SPHI</name>
<feature type="modified residue" description="4-aspartylphosphate" evidence="2">
    <location>
        <position position="53"/>
    </location>
</feature>
<evidence type="ECO:0000313" key="4">
    <source>
        <dbReference type="EMBL" id="PWG80484.1"/>
    </source>
</evidence>
<comment type="caution">
    <text evidence="4">The sequence shown here is derived from an EMBL/GenBank/DDBJ whole genome shotgun (WGS) entry which is preliminary data.</text>
</comment>
<reference evidence="4 5" key="1">
    <citation type="submission" date="2018-04" db="EMBL/GenBank/DDBJ databases">
        <title>Pedobacter chongqingensis sp. nov., isolated from a rottenly hemp rope.</title>
        <authorList>
            <person name="Cai Y."/>
        </authorList>
    </citation>
    <scope>NUCLEOTIDE SEQUENCE [LARGE SCALE GENOMIC DNA]</scope>
    <source>
        <strain evidence="4 5">FJ4-8</strain>
    </source>
</reference>
<protein>
    <submittedName>
        <fullName evidence="4">Response regulator</fullName>
    </submittedName>
</protein>
<evidence type="ECO:0000313" key="5">
    <source>
        <dbReference type="Proteomes" id="UP000245647"/>
    </source>
</evidence>
<evidence type="ECO:0000259" key="3">
    <source>
        <dbReference type="PROSITE" id="PS50110"/>
    </source>
</evidence>
<dbReference type="InterPro" id="IPR011006">
    <property type="entry name" value="CheY-like_superfamily"/>
</dbReference>
<dbReference type="PANTHER" id="PTHR44591">
    <property type="entry name" value="STRESS RESPONSE REGULATOR PROTEIN 1"/>
    <property type="match status" value="1"/>
</dbReference>
<gene>
    <name evidence="4" type="ORF">DDR33_12165</name>
</gene>
<dbReference type="PANTHER" id="PTHR44591:SF3">
    <property type="entry name" value="RESPONSE REGULATORY DOMAIN-CONTAINING PROTEIN"/>
    <property type="match status" value="1"/>
</dbReference>
<evidence type="ECO:0000256" key="1">
    <source>
        <dbReference type="ARBA" id="ARBA00022553"/>
    </source>
</evidence>
<dbReference type="InterPro" id="IPR050595">
    <property type="entry name" value="Bact_response_regulator"/>
</dbReference>
<sequence length="123" mass="13673">MTKRILAVDDNPAILDALNEILSFEGYEVVTLSDGNSIFETIAETHPDLILLDVMLDDLDGRDICHAIKYDKNTHDIPVILISATHGLEDILKDPGAPNDFVAKPFDIHYLLSKIDTHLHRAA</sequence>
<dbReference type="SUPFAM" id="SSF52172">
    <property type="entry name" value="CheY-like"/>
    <property type="match status" value="1"/>
</dbReference>
<dbReference type="Pfam" id="PF00072">
    <property type="entry name" value="Response_reg"/>
    <property type="match status" value="1"/>
</dbReference>
<feature type="domain" description="Response regulatory" evidence="3">
    <location>
        <begin position="4"/>
        <end position="119"/>
    </location>
</feature>
<keyword evidence="5" id="KW-1185">Reference proteome</keyword>
<dbReference type="SMART" id="SM00448">
    <property type="entry name" value="REC"/>
    <property type="match status" value="1"/>
</dbReference>
<accession>A0A2U2PGM9</accession>
<evidence type="ECO:0000256" key="2">
    <source>
        <dbReference type="PROSITE-ProRule" id="PRU00169"/>
    </source>
</evidence>
<proteinExistence type="predicted"/>
<dbReference type="OrthoDB" id="677887at2"/>
<dbReference type="Gene3D" id="3.40.50.2300">
    <property type="match status" value="1"/>
</dbReference>
<organism evidence="4 5">
    <name type="scientific">Pararcticibacter amylolyticus</name>
    <dbReference type="NCBI Taxonomy" id="2173175"/>
    <lineage>
        <taxon>Bacteria</taxon>
        <taxon>Pseudomonadati</taxon>
        <taxon>Bacteroidota</taxon>
        <taxon>Sphingobacteriia</taxon>
        <taxon>Sphingobacteriales</taxon>
        <taxon>Sphingobacteriaceae</taxon>
        <taxon>Pararcticibacter</taxon>
    </lineage>
</organism>
<keyword evidence="1 2" id="KW-0597">Phosphoprotein</keyword>
<dbReference type="InterPro" id="IPR001789">
    <property type="entry name" value="Sig_transdc_resp-reg_receiver"/>
</dbReference>
<dbReference type="GO" id="GO:0000160">
    <property type="term" value="P:phosphorelay signal transduction system"/>
    <property type="evidence" value="ECO:0007669"/>
    <property type="project" value="InterPro"/>
</dbReference>
<dbReference type="AlphaFoldDB" id="A0A2U2PGM9"/>
<dbReference type="PROSITE" id="PS50110">
    <property type="entry name" value="RESPONSE_REGULATORY"/>
    <property type="match status" value="1"/>
</dbReference>
<dbReference type="Proteomes" id="UP000245647">
    <property type="component" value="Unassembled WGS sequence"/>
</dbReference>
<dbReference type="EMBL" id="QEAS01000009">
    <property type="protein sequence ID" value="PWG80484.1"/>
    <property type="molecule type" value="Genomic_DNA"/>
</dbReference>